<organism evidence="3 4">
    <name type="scientific">Chaetoceros tenuissimus</name>
    <dbReference type="NCBI Taxonomy" id="426638"/>
    <lineage>
        <taxon>Eukaryota</taxon>
        <taxon>Sar</taxon>
        <taxon>Stramenopiles</taxon>
        <taxon>Ochrophyta</taxon>
        <taxon>Bacillariophyta</taxon>
        <taxon>Coscinodiscophyceae</taxon>
        <taxon>Chaetocerotophycidae</taxon>
        <taxon>Chaetocerotales</taxon>
        <taxon>Chaetocerotaceae</taxon>
        <taxon>Chaetoceros</taxon>
    </lineage>
</organism>
<dbReference type="PANTHER" id="PTHR36220:SF1">
    <property type="entry name" value="GAMMA TUBULIN COMPLEX COMPONENT C-TERMINAL DOMAIN-CONTAINING PROTEIN"/>
    <property type="match status" value="1"/>
</dbReference>
<evidence type="ECO:0000313" key="3">
    <source>
        <dbReference type="EMBL" id="GFH59663.1"/>
    </source>
</evidence>
<evidence type="ECO:0000313" key="4">
    <source>
        <dbReference type="Proteomes" id="UP001054902"/>
    </source>
</evidence>
<dbReference type="InterPro" id="IPR015915">
    <property type="entry name" value="Kelch-typ_b-propeller"/>
</dbReference>
<feature type="compositionally biased region" description="Low complexity" evidence="2">
    <location>
        <begin position="669"/>
        <end position="696"/>
    </location>
</feature>
<feature type="compositionally biased region" description="Low complexity" evidence="2">
    <location>
        <begin position="511"/>
        <end position="574"/>
    </location>
</feature>
<reference evidence="3 4" key="1">
    <citation type="journal article" date="2021" name="Sci. Rep.">
        <title>The genome of the diatom Chaetoceros tenuissimus carries an ancient integrated fragment of an extant virus.</title>
        <authorList>
            <person name="Hongo Y."/>
            <person name="Kimura K."/>
            <person name="Takaki Y."/>
            <person name="Yoshida Y."/>
            <person name="Baba S."/>
            <person name="Kobayashi G."/>
            <person name="Nagasaki K."/>
            <person name="Hano T."/>
            <person name="Tomaru Y."/>
        </authorList>
    </citation>
    <scope>NUCLEOTIDE SEQUENCE [LARGE SCALE GENOMIC DNA]</scope>
    <source>
        <strain evidence="3 4">NIES-3715</strain>
    </source>
</reference>
<dbReference type="InterPro" id="IPR013519">
    <property type="entry name" value="Int_alpha_beta-p"/>
</dbReference>
<feature type="region of interest" description="Disordered" evidence="2">
    <location>
        <begin position="985"/>
        <end position="1031"/>
    </location>
</feature>
<gene>
    <name evidence="3" type="ORF">CTEN210_16139</name>
</gene>
<feature type="compositionally biased region" description="Basic residues" evidence="2">
    <location>
        <begin position="996"/>
        <end position="1020"/>
    </location>
</feature>
<sequence>MNVARSEMIDVQHQAQRKRTQTARRRIEALDPNKVYRYEQIGQSIEGVAGSGDLVGSAVAMNESGNIIAVGAEGRNYYQGSVTVYEYNASSNTWTQLGNQIQGLTSDVYFGSSVALSNDGYRLVAGAPNEEYYSGSVLIYDYNASTNTWELLGDTLTSDGYYGKTGTDVSINGDGSILAFSAPALRADWNATVPNDDYYSEDYGHVYIFTFAGSGWIQMGNTIMADDKSFLGGSISLSDDGNRIAVGSPKSQAGNYYYNAGGVEIYELVNNVWVQIGDTIFGTENYGNFGEDVVISGNGQYVIIGSPNDDTGTGENAISNTGEVKVYQEVSGTWTQIGQTFSGVSLDDSSGKSVVINYDGSVIAFGTPQHDTTITNEGKIEIFQYKGDDWEQIGPSINGGNVGGRFGTALAMSKDGAHIIVGGEFFGDYYDGNVEVYQAVELTGPTATPTANPTDTASAKPSFQPSSLPSVSLVPTMTISESPSSSHNPTLSITPSNLPSSQPSISALPFTIPSLSPSTKSSESPSILPSSLPTSIPSSLSTTEITDVPSSSSKPSTFSSESPSPSSVPSQSPSEKYATIPSMDPSSSNNESSESPSLSPGPTILSSESPLPSISPSSFPSSTRTEEPSLHPSQSSNQPFMRNSEVPSITSSPTAPVINVGSNSPSKLPSITSESPSTSNEPNTSSPSTSLAPSTLKVSDSTSPSISLAPSVSDKVTISPSTSIAPTQPSMTMNPSSGSTSPTNIGSDVPTTTVLSLPPSVIPTLQPSDSLPTGTPSRLPTKAPTDSPTKIETSIPTKQSPPTKSPTMKPSSRPSQQPTIIQAIATKVTITITGSCSLDSVNQVLLVQTVEDLLLESFEGSAVIEDVQPQGICPANQRKLYGAKLFNIRNSSNEKKFKMKNNKKTVRNMQRIDVIMIVTGNLAESQVVERLDSNIPYLSSRLTSDLAVIEVNRNFDTDTPTIAPIAIPTTIQMPTTWIYPTIFSPTKSSKSSKGSKSNKSHKSSKSNKSSKHGKSGKSGKARNGTSASESLRTIQKQFAIKTSNIFKIHNNFFQE</sequence>
<protein>
    <submittedName>
        <fullName evidence="3">Uncharacterized protein</fullName>
    </submittedName>
</protein>
<name>A0AAD3D8B1_9STRA</name>
<evidence type="ECO:0000256" key="1">
    <source>
        <dbReference type="PROSITE-ProRule" id="PRU00803"/>
    </source>
</evidence>
<feature type="compositionally biased region" description="Low complexity" evidence="2">
    <location>
        <begin position="445"/>
        <end position="457"/>
    </location>
</feature>
<feature type="compositionally biased region" description="Low complexity" evidence="2">
    <location>
        <begin position="793"/>
        <end position="815"/>
    </location>
</feature>
<dbReference type="AlphaFoldDB" id="A0AAD3D8B1"/>
<dbReference type="PROSITE" id="PS51470">
    <property type="entry name" value="FG_GAP"/>
    <property type="match status" value="1"/>
</dbReference>
<dbReference type="EMBL" id="BLLK01000069">
    <property type="protein sequence ID" value="GFH59663.1"/>
    <property type="molecule type" value="Genomic_DNA"/>
</dbReference>
<dbReference type="Gene3D" id="2.120.10.80">
    <property type="entry name" value="Kelch-type beta propeller"/>
    <property type="match status" value="2"/>
</dbReference>
<comment type="caution">
    <text evidence="3">The sequence shown here is derived from an EMBL/GenBank/DDBJ whole genome shotgun (WGS) entry which is preliminary data.</text>
</comment>
<feature type="repeat" description="FG-GAP" evidence="1">
    <location>
        <begin position="96"/>
        <end position="149"/>
    </location>
</feature>
<accession>A0AAD3D8B1</accession>
<feature type="compositionally biased region" description="Low complexity" evidence="2">
    <location>
        <begin position="581"/>
        <end position="623"/>
    </location>
</feature>
<feature type="compositionally biased region" description="Polar residues" evidence="2">
    <location>
        <begin position="477"/>
        <end position="505"/>
    </location>
</feature>
<keyword evidence="4" id="KW-1185">Reference proteome</keyword>
<dbReference type="PANTHER" id="PTHR36220">
    <property type="entry name" value="UNNAMED PRODUCT"/>
    <property type="match status" value="1"/>
</dbReference>
<evidence type="ECO:0000256" key="2">
    <source>
        <dbReference type="SAM" id="MobiDB-lite"/>
    </source>
</evidence>
<feature type="compositionally biased region" description="Polar residues" evidence="2">
    <location>
        <begin position="763"/>
        <end position="792"/>
    </location>
</feature>
<feature type="compositionally biased region" description="Polar residues" evidence="2">
    <location>
        <begin position="631"/>
        <end position="667"/>
    </location>
</feature>
<dbReference type="Proteomes" id="UP001054902">
    <property type="component" value="Unassembled WGS sequence"/>
</dbReference>
<feature type="compositionally biased region" description="Low complexity" evidence="2">
    <location>
        <begin position="465"/>
        <end position="475"/>
    </location>
</feature>
<dbReference type="InterPro" id="IPR011043">
    <property type="entry name" value="Gal_Oxase/kelch_b-propeller"/>
</dbReference>
<proteinExistence type="predicted"/>
<dbReference type="SUPFAM" id="SSF50965">
    <property type="entry name" value="Galactose oxidase, central domain"/>
    <property type="match status" value="1"/>
</dbReference>
<feature type="region of interest" description="Disordered" evidence="2">
    <location>
        <begin position="445"/>
        <end position="816"/>
    </location>
</feature>
<feature type="compositionally biased region" description="Polar residues" evidence="2">
    <location>
        <begin position="697"/>
        <end position="755"/>
    </location>
</feature>